<evidence type="ECO:0000256" key="2">
    <source>
        <dbReference type="ARBA" id="ARBA00023125"/>
    </source>
</evidence>
<keyword evidence="2" id="KW-0238">DNA-binding</keyword>
<dbReference type="InterPro" id="IPR009057">
    <property type="entry name" value="Homeodomain-like_sf"/>
</dbReference>
<feature type="domain" description="HTH araC/xylS-type" evidence="5">
    <location>
        <begin position="208"/>
        <end position="306"/>
    </location>
</feature>
<comment type="caution">
    <text evidence="6">The sequence shown here is derived from an EMBL/GenBank/DDBJ whole genome shotgun (WGS) entry which is preliminary data.</text>
</comment>
<keyword evidence="7" id="KW-1185">Reference proteome</keyword>
<evidence type="ECO:0000256" key="1">
    <source>
        <dbReference type="ARBA" id="ARBA00023015"/>
    </source>
</evidence>
<dbReference type="InterPro" id="IPR020449">
    <property type="entry name" value="Tscrpt_reg_AraC-type_HTH"/>
</dbReference>
<dbReference type="PRINTS" id="PR00032">
    <property type="entry name" value="HTHARAC"/>
</dbReference>
<keyword evidence="4" id="KW-0804">Transcription</keyword>
<reference evidence="6 7" key="1">
    <citation type="journal article" date="2019" name="Front. Microbiol.">
        <title>Genomic Features for Desiccation Tolerance and Sugar Biosynthesis in the Extremophile Gloeocapsopsis sp. UTEX B3054.</title>
        <authorList>
            <person name="Urrejola C."/>
            <person name="Alcorta J."/>
            <person name="Salas L."/>
            <person name="Vasquez M."/>
            <person name="Polz M.F."/>
            <person name="Vicuna R."/>
            <person name="Diez B."/>
        </authorList>
    </citation>
    <scope>NUCLEOTIDE SEQUENCE [LARGE SCALE GENOMIC DNA]</scope>
    <source>
        <strain evidence="6 7">1H9</strain>
    </source>
</reference>
<sequence length="316" mass="35021">MDALTEILKSVKLHSTVHCRSEFSAPWGVQIDSMEDASFHVVIRGNCWLEVDGMNTPIPLVGGDLVVLPTGVAHTLRDRLDSPAVMLGELLANRPCQGQLKLQYGKGGTSTTVLCGKASFENRDLNPLLSALPPLILIKGEDGQIVEWLDSTLQFIACETVSNRPGAEMMITYLSNILFIQAVRAYLVGLKQQEEGGWLRALVDSQMSIALALIHQHPETNWTVEMLAKQVNMSRSAFAARFKWLVGEAPLQYITRWRMYQAVDLLRSGNLTVTEIAQRVGYDSETAFSKAFKRQIGQSPNQYRKQSICKGSAISI</sequence>
<dbReference type="SUPFAM" id="SSF46689">
    <property type="entry name" value="Homeodomain-like"/>
    <property type="match status" value="2"/>
</dbReference>
<name>A0A6N8FQE8_9CHRO</name>
<dbReference type="PROSITE" id="PS01124">
    <property type="entry name" value="HTH_ARAC_FAMILY_2"/>
    <property type="match status" value="1"/>
</dbReference>
<keyword evidence="1" id="KW-0805">Transcription regulation</keyword>
<dbReference type="SUPFAM" id="SSF51215">
    <property type="entry name" value="Regulatory protein AraC"/>
    <property type="match status" value="1"/>
</dbReference>
<dbReference type="InterPro" id="IPR037923">
    <property type="entry name" value="HTH-like"/>
</dbReference>
<dbReference type="Pfam" id="PF12852">
    <property type="entry name" value="Cupin_6"/>
    <property type="match status" value="1"/>
</dbReference>
<dbReference type="InterPro" id="IPR032783">
    <property type="entry name" value="AraC_lig"/>
</dbReference>
<dbReference type="GO" id="GO:0043565">
    <property type="term" value="F:sequence-specific DNA binding"/>
    <property type="evidence" value="ECO:0007669"/>
    <property type="project" value="InterPro"/>
</dbReference>
<proteinExistence type="predicted"/>
<dbReference type="OrthoDB" id="9813413at2"/>
<evidence type="ECO:0000259" key="5">
    <source>
        <dbReference type="PROSITE" id="PS01124"/>
    </source>
</evidence>
<keyword evidence="3" id="KW-0010">Activator</keyword>
<dbReference type="SMART" id="SM00342">
    <property type="entry name" value="HTH_ARAC"/>
    <property type="match status" value="1"/>
</dbReference>
<dbReference type="PROSITE" id="PS00041">
    <property type="entry name" value="HTH_ARAC_FAMILY_1"/>
    <property type="match status" value="1"/>
</dbReference>
<evidence type="ECO:0000256" key="3">
    <source>
        <dbReference type="ARBA" id="ARBA00023159"/>
    </source>
</evidence>
<dbReference type="PANTHER" id="PTHR46796:SF7">
    <property type="entry name" value="ARAC FAMILY TRANSCRIPTIONAL REGULATOR"/>
    <property type="match status" value="1"/>
</dbReference>
<dbReference type="RefSeq" id="WP_105218111.1">
    <property type="nucleotide sequence ID" value="NZ_CAWNSU010000075.1"/>
</dbReference>
<dbReference type="PANTHER" id="PTHR46796">
    <property type="entry name" value="HTH-TYPE TRANSCRIPTIONAL ACTIVATOR RHAS-RELATED"/>
    <property type="match status" value="1"/>
</dbReference>
<dbReference type="EMBL" id="NAPY01000003">
    <property type="protein sequence ID" value="MUL35458.1"/>
    <property type="molecule type" value="Genomic_DNA"/>
</dbReference>
<accession>A0A6N8FQE8</accession>
<dbReference type="InterPro" id="IPR018060">
    <property type="entry name" value="HTH_AraC"/>
</dbReference>
<dbReference type="Proteomes" id="UP000441797">
    <property type="component" value="Unassembled WGS sequence"/>
</dbReference>
<evidence type="ECO:0000256" key="4">
    <source>
        <dbReference type="ARBA" id="ARBA00023163"/>
    </source>
</evidence>
<dbReference type="Pfam" id="PF12833">
    <property type="entry name" value="HTH_18"/>
    <property type="match status" value="1"/>
</dbReference>
<protein>
    <recommendedName>
        <fullName evidence="5">HTH araC/xylS-type domain-containing protein</fullName>
    </recommendedName>
</protein>
<organism evidence="6 7">
    <name type="scientific">Gloeocapsopsis dulcis AAB1 = 1H9</name>
    <dbReference type="NCBI Taxonomy" id="1433147"/>
    <lineage>
        <taxon>Bacteria</taxon>
        <taxon>Bacillati</taxon>
        <taxon>Cyanobacteriota</taxon>
        <taxon>Cyanophyceae</taxon>
        <taxon>Oscillatoriophycideae</taxon>
        <taxon>Chroococcales</taxon>
        <taxon>Chroococcaceae</taxon>
        <taxon>Gloeocapsopsis</taxon>
        <taxon>Gloeocapsopsis dulcis</taxon>
    </lineage>
</organism>
<dbReference type="InterPro" id="IPR050204">
    <property type="entry name" value="AraC_XylS_family_regulators"/>
</dbReference>
<dbReference type="Gene3D" id="1.10.10.60">
    <property type="entry name" value="Homeodomain-like"/>
    <property type="match status" value="2"/>
</dbReference>
<evidence type="ECO:0000313" key="6">
    <source>
        <dbReference type="EMBL" id="MUL35458.1"/>
    </source>
</evidence>
<evidence type="ECO:0000313" key="7">
    <source>
        <dbReference type="Proteomes" id="UP000441797"/>
    </source>
</evidence>
<gene>
    <name evidence="6" type="ORF">BWI75_03560</name>
</gene>
<dbReference type="InterPro" id="IPR018062">
    <property type="entry name" value="HTH_AraC-typ_CS"/>
</dbReference>
<dbReference type="AlphaFoldDB" id="A0A6N8FQE8"/>
<dbReference type="GO" id="GO:0003700">
    <property type="term" value="F:DNA-binding transcription factor activity"/>
    <property type="evidence" value="ECO:0007669"/>
    <property type="project" value="InterPro"/>
</dbReference>